<dbReference type="AlphaFoldDB" id="A0A4R5CGV2"/>
<name>A0A4R5CGV2_9ACTN</name>
<dbReference type="OrthoDB" id="5198263at2"/>
<reference evidence="1 2" key="1">
    <citation type="submission" date="2019-03" db="EMBL/GenBank/DDBJ databases">
        <title>Draft genome sequences of novel Actinobacteria.</title>
        <authorList>
            <person name="Sahin N."/>
            <person name="Ay H."/>
            <person name="Saygin H."/>
        </authorList>
    </citation>
    <scope>NUCLEOTIDE SEQUENCE [LARGE SCALE GENOMIC DNA]</scope>
    <source>
        <strain evidence="1 2">H3C3</strain>
    </source>
</reference>
<protein>
    <submittedName>
        <fullName evidence="1">Uncharacterized protein</fullName>
    </submittedName>
</protein>
<dbReference type="Proteomes" id="UP000294513">
    <property type="component" value="Unassembled WGS sequence"/>
</dbReference>
<organism evidence="1 2">
    <name type="scientific">Actinomadura rubrisoli</name>
    <dbReference type="NCBI Taxonomy" id="2530368"/>
    <lineage>
        <taxon>Bacteria</taxon>
        <taxon>Bacillati</taxon>
        <taxon>Actinomycetota</taxon>
        <taxon>Actinomycetes</taxon>
        <taxon>Streptosporangiales</taxon>
        <taxon>Thermomonosporaceae</taxon>
        <taxon>Actinomadura</taxon>
    </lineage>
</organism>
<keyword evidence="2" id="KW-1185">Reference proteome</keyword>
<evidence type="ECO:0000313" key="1">
    <source>
        <dbReference type="EMBL" id="TDD97720.1"/>
    </source>
</evidence>
<accession>A0A4R5CGV2</accession>
<comment type="caution">
    <text evidence="1">The sequence shown here is derived from an EMBL/GenBank/DDBJ whole genome shotgun (WGS) entry which is preliminary data.</text>
</comment>
<gene>
    <name evidence="1" type="ORF">E1298_01400</name>
</gene>
<proteinExistence type="predicted"/>
<dbReference type="RefSeq" id="WP_131888880.1">
    <property type="nucleotide sequence ID" value="NZ_SMKU01000002.1"/>
</dbReference>
<sequence>MTSSNIHGPVTNADRRRWQRRNQRLLAELLEFGEDKELPEDAELPVVWWQVTEHGLVGDCMQAEYADRRVAFDAWTDLLGLRRWPERTSPGCTHLHAASPDWRGRGVSVIVRADVLADDPDDG</sequence>
<dbReference type="EMBL" id="SMKU01000002">
    <property type="protein sequence ID" value="TDD97720.1"/>
    <property type="molecule type" value="Genomic_DNA"/>
</dbReference>
<evidence type="ECO:0000313" key="2">
    <source>
        <dbReference type="Proteomes" id="UP000294513"/>
    </source>
</evidence>